<dbReference type="GO" id="GO:0005886">
    <property type="term" value="C:plasma membrane"/>
    <property type="evidence" value="ECO:0007669"/>
    <property type="project" value="UniProtKB-SubCell"/>
</dbReference>
<feature type="transmembrane region" description="Helical" evidence="9">
    <location>
        <begin position="34"/>
        <end position="57"/>
    </location>
</feature>
<evidence type="ECO:0000313" key="12">
    <source>
        <dbReference type="Proteomes" id="UP000190042"/>
    </source>
</evidence>
<keyword evidence="8" id="KW-0449">Lipoprotein</keyword>
<dbReference type="PANTHER" id="PTHR30570:SF1">
    <property type="entry name" value="PHOSPHATE-BINDING PROTEIN PSTS"/>
    <property type="match status" value="1"/>
</dbReference>
<keyword evidence="5" id="KW-0813">Transport</keyword>
<protein>
    <submittedName>
        <fullName evidence="11">Phosphate transport system substrate-binding protein</fullName>
    </submittedName>
</protein>
<dbReference type="InterPro" id="IPR050811">
    <property type="entry name" value="Phosphate_ABC_transporter"/>
</dbReference>
<comment type="similarity">
    <text evidence="3">Belongs to the PstS family.</text>
</comment>
<dbReference type="GO" id="GO:0006817">
    <property type="term" value="P:phosphate ion transport"/>
    <property type="evidence" value="ECO:0007669"/>
    <property type="project" value="UniProtKB-KW"/>
</dbReference>
<dbReference type="Proteomes" id="UP000190042">
    <property type="component" value="Unassembled WGS sequence"/>
</dbReference>
<comment type="subunit">
    <text evidence="4">The complex is composed of two ATP-binding proteins (PstB), two transmembrane proteins (PstC and PstA) and a solute-binding protein (PstS).</text>
</comment>
<dbReference type="EMBL" id="FUYJ01000011">
    <property type="protein sequence ID" value="SKB06452.1"/>
    <property type="molecule type" value="Genomic_DNA"/>
</dbReference>
<keyword evidence="9" id="KW-1133">Transmembrane helix</keyword>
<evidence type="ECO:0000256" key="9">
    <source>
        <dbReference type="SAM" id="Phobius"/>
    </source>
</evidence>
<evidence type="ECO:0000259" key="10">
    <source>
        <dbReference type="Pfam" id="PF12849"/>
    </source>
</evidence>
<dbReference type="Gene3D" id="3.40.190.10">
    <property type="entry name" value="Periplasmic binding protein-like II"/>
    <property type="match status" value="2"/>
</dbReference>
<dbReference type="Pfam" id="PF12849">
    <property type="entry name" value="PBP_like_2"/>
    <property type="match status" value="1"/>
</dbReference>
<comment type="subcellular location">
    <subcellularLocation>
        <location evidence="2">Cell membrane</location>
        <topology evidence="2">Lipid-anchor</topology>
    </subcellularLocation>
</comment>
<dbReference type="SUPFAM" id="SSF53850">
    <property type="entry name" value="Periplasmic binding protein-like II"/>
    <property type="match status" value="1"/>
</dbReference>
<keyword evidence="6" id="KW-0732">Signal</keyword>
<dbReference type="RefSeq" id="WP_009499223.1">
    <property type="nucleotide sequence ID" value="NZ_FUYJ01000011.1"/>
</dbReference>
<evidence type="ECO:0000256" key="4">
    <source>
        <dbReference type="ARBA" id="ARBA00011529"/>
    </source>
</evidence>
<evidence type="ECO:0000256" key="8">
    <source>
        <dbReference type="ARBA" id="ARBA00023288"/>
    </source>
</evidence>
<gene>
    <name evidence="11" type="ORF">SAMN04244570_0147</name>
</gene>
<feature type="transmembrane region" description="Helical" evidence="9">
    <location>
        <begin position="7"/>
        <end position="28"/>
    </location>
</feature>
<evidence type="ECO:0000256" key="3">
    <source>
        <dbReference type="ARBA" id="ARBA00008725"/>
    </source>
</evidence>
<reference evidence="12" key="1">
    <citation type="submission" date="2017-02" db="EMBL/GenBank/DDBJ databases">
        <authorList>
            <person name="Varghese N."/>
            <person name="Submissions S."/>
        </authorList>
    </citation>
    <scope>NUCLEOTIDE SEQUENCE [LARGE SCALE GENOMIC DNA]</scope>
    <source>
        <strain evidence="12">DSM 23966</strain>
    </source>
</reference>
<evidence type="ECO:0000256" key="5">
    <source>
        <dbReference type="ARBA" id="ARBA00022592"/>
    </source>
</evidence>
<feature type="transmembrane region" description="Helical" evidence="9">
    <location>
        <begin position="64"/>
        <end position="83"/>
    </location>
</feature>
<dbReference type="PANTHER" id="PTHR30570">
    <property type="entry name" value="PERIPLASMIC PHOSPHATE BINDING COMPONENT OF PHOSPHATE ABC TRANSPORTER"/>
    <property type="match status" value="1"/>
</dbReference>
<accession>A0A1T4YXE3</accession>
<name>A0A1T4YXE3_9BACL</name>
<feature type="domain" description="PBP" evidence="10">
    <location>
        <begin position="128"/>
        <end position="366"/>
    </location>
</feature>
<dbReference type="AlphaFoldDB" id="A0A1T4YXE3"/>
<dbReference type="InterPro" id="IPR024370">
    <property type="entry name" value="PBP_domain"/>
</dbReference>
<keyword evidence="7" id="KW-0564">Palmitate</keyword>
<sequence length="381" mass="42939">MFTPIVFAVFFLIMILFFTAIGLFYLLFMGLVHYIPLVIGAVVILYIWIVMMIFHFFNTKERKVKFGAIAGVVLLGTSVWPIYQAYKDSIPTVDAEVDIYYYEPFSKNSKLADLDEPATLQLKDQLPKIDGATALYPLYAAFTQAVYPEKEYSPYDSEVMVNTTPEAYQNLIQGKVDVILAAGPSDAQLKMAEQKGVELELTPIGREAFVFFLNQKNPIDSLQLQQIQDIYAGKITNWQEVGGKNEPIRAFQRPPDSGSQTALERLMGDIPIMEAPKENVPEGMGGIIKEVSMYRNYKNAIGYTFRYYSTEMVGNDQIKLLAIDGVAPTKETIRNHEYPISSEFYAVTAGTDNPNAKRFIDWMVSPQGQELVEKVGYVPVK</sequence>
<proteinExistence type="inferred from homology"/>
<organism evidence="11 12">
    <name type="scientific">Sporosarcina newyorkensis</name>
    <dbReference type="NCBI Taxonomy" id="759851"/>
    <lineage>
        <taxon>Bacteria</taxon>
        <taxon>Bacillati</taxon>
        <taxon>Bacillota</taxon>
        <taxon>Bacilli</taxon>
        <taxon>Bacillales</taxon>
        <taxon>Caryophanaceae</taxon>
        <taxon>Sporosarcina</taxon>
    </lineage>
</organism>
<evidence type="ECO:0000256" key="1">
    <source>
        <dbReference type="ARBA" id="ARBA00002841"/>
    </source>
</evidence>
<comment type="function">
    <text evidence="1">Part of the ABC transporter complex PstSACB involved in phosphate import.</text>
</comment>
<evidence type="ECO:0000256" key="2">
    <source>
        <dbReference type="ARBA" id="ARBA00004193"/>
    </source>
</evidence>
<keyword evidence="12" id="KW-1185">Reference proteome</keyword>
<keyword evidence="9" id="KW-0812">Transmembrane</keyword>
<evidence type="ECO:0000256" key="7">
    <source>
        <dbReference type="ARBA" id="ARBA00023139"/>
    </source>
</evidence>
<evidence type="ECO:0000256" key="6">
    <source>
        <dbReference type="ARBA" id="ARBA00022729"/>
    </source>
</evidence>
<evidence type="ECO:0000313" key="11">
    <source>
        <dbReference type="EMBL" id="SKB06452.1"/>
    </source>
</evidence>
<keyword evidence="5" id="KW-0592">Phosphate transport</keyword>
<keyword evidence="9" id="KW-0472">Membrane</keyword>